<dbReference type="AlphaFoldDB" id="A0A644ZAS8"/>
<feature type="transmembrane region" description="Helical" evidence="1">
    <location>
        <begin position="66"/>
        <end position="89"/>
    </location>
</feature>
<comment type="caution">
    <text evidence="2">The sequence shown here is derived from an EMBL/GenBank/DDBJ whole genome shotgun (WGS) entry which is preliminary data.</text>
</comment>
<sequence length="92" mass="10282">MIGHAEMKVNHVSVFASQIANGRFHVFQRFFGIPAVGVEQTNAKAVGIIRVFAVNTQKLRIERKCIAVFLLGKQPVGFCFHLFIIAGSLRQR</sequence>
<evidence type="ECO:0000256" key="1">
    <source>
        <dbReference type="SAM" id="Phobius"/>
    </source>
</evidence>
<proteinExistence type="predicted"/>
<keyword evidence="1" id="KW-0472">Membrane</keyword>
<name>A0A644ZAS8_9ZZZZ</name>
<accession>A0A644ZAS8</accession>
<gene>
    <name evidence="2" type="ORF">SDC9_84012</name>
</gene>
<keyword evidence="1" id="KW-1133">Transmembrane helix</keyword>
<reference evidence="2" key="1">
    <citation type="submission" date="2019-08" db="EMBL/GenBank/DDBJ databases">
        <authorList>
            <person name="Kucharzyk K."/>
            <person name="Murdoch R.W."/>
            <person name="Higgins S."/>
            <person name="Loffler F."/>
        </authorList>
    </citation>
    <scope>NUCLEOTIDE SEQUENCE</scope>
</reference>
<protein>
    <submittedName>
        <fullName evidence="2">Uncharacterized protein</fullName>
    </submittedName>
</protein>
<evidence type="ECO:0000313" key="2">
    <source>
        <dbReference type="EMBL" id="MPM37398.1"/>
    </source>
</evidence>
<dbReference type="EMBL" id="VSSQ01007929">
    <property type="protein sequence ID" value="MPM37398.1"/>
    <property type="molecule type" value="Genomic_DNA"/>
</dbReference>
<keyword evidence="1" id="KW-0812">Transmembrane</keyword>
<organism evidence="2">
    <name type="scientific">bioreactor metagenome</name>
    <dbReference type="NCBI Taxonomy" id="1076179"/>
    <lineage>
        <taxon>unclassified sequences</taxon>
        <taxon>metagenomes</taxon>
        <taxon>ecological metagenomes</taxon>
    </lineage>
</organism>